<dbReference type="EC" id="2.3.2.27" evidence="2"/>
<keyword evidence="5" id="KW-0862">Zinc</keyword>
<dbReference type="OMA" id="IHHERAH"/>
<dbReference type="SUPFAM" id="SSF57850">
    <property type="entry name" value="RING/U-box"/>
    <property type="match status" value="1"/>
</dbReference>
<evidence type="ECO:0000256" key="5">
    <source>
        <dbReference type="ARBA" id="ARBA00022833"/>
    </source>
</evidence>
<dbReference type="GO" id="GO:0061630">
    <property type="term" value="F:ubiquitin protein ligase activity"/>
    <property type="evidence" value="ECO:0007669"/>
    <property type="project" value="UniProtKB-EC"/>
</dbReference>
<dbReference type="Gene3D" id="3.30.40.10">
    <property type="entry name" value="Zinc/RING finger domain, C3HC4 (zinc finger)"/>
    <property type="match status" value="1"/>
</dbReference>
<evidence type="ECO:0000256" key="6">
    <source>
        <dbReference type="PROSITE-ProRule" id="PRU00175"/>
    </source>
</evidence>
<dbReference type="Gramene" id="VVA20438">
    <property type="protein sequence ID" value="VVA20438"/>
    <property type="gene ID" value="Prudul26B014960"/>
</dbReference>
<dbReference type="GO" id="GO:0016567">
    <property type="term" value="P:protein ubiquitination"/>
    <property type="evidence" value="ECO:0007669"/>
    <property type="project" value="TreeGrafter"/>
</dbReference>
<dbReference type="InParanoid" id="A0A5E4F3Q5"/>
<organism evidence="8 9">
    <name type="scientific">Prunus dulcis</name>
    <name type="common">Almond</name>
    <name type="synonym">Amygdalus dulcis</name>
    <dbReference type="NCBI Taxonomy" id="3755"/>
    <lineage>
        <taxon>Eukaryota</taxon>
        <taxon>Viridiplantae</taxon>
        <taxon>Streptophyta</taxon>
        <taxon>Embryophyta</taxon>
        <taxon>Tracheophyta</taxon>
        <taxon>Spermatophyta</taxon>
        <taxon>Magnoliopsida</taxon>
        <taxon>eudicotyledons</taxon>
        <taxon>Gunneridae</taxon>
        <taxon>Pentapetalae</taxon>
        <taxon>rosids</taxon>
        <taxon>fabids</taxon>
        <taxon>Rosales</taxon>
        <taxon>Rosaceae</taxon>
        <taxon>Amygdaloideae</taxon>
        <taxon>Amygdaleae</taxon>
        <taxon>Prunus</taxon>
    </lineage>
</organism>
<name>A0A5E4F3Q5_PRUDU</name>
<dbReference type="SMART" id="SM00184">
    <property type="entry name" value="RING"/>
    <property type="match status" value="1"/>
</dbReference>
<dbReference type="PROSITE" id="PS50089">
    <property type="entry name" value="ZF_RING_2"/>
    <property type="match status" value="1"/>
</dbReference>
<evidence type="ECO:0000256" key="4">
    <source>
        <dbReference type="ARBA" id="ARBA00022771"/>
    </source>
</evidence>
<comment type="catalytic activity">
    <reaction evidence="1">
        <text>S-ubiquitinyl-[E2 ubiquitin-conjugating enzyme]-L-cysteine + [acceptor protein]-L-lysine = [E2 ubiquitin-conjugating enzyme]-L-cysteine + N(6)-ubiquitinyl-[acceptor protein]-L-lysine.</text>
        <dbReference type="EC" id="2.3.2.27"/>
    </reaction>
</comment>
<dbReference type="Pfam" id="PF13639">
    <property type="entry name" value="zf-RING_2"/>
    <property type="match status" value="1"/>
</dbReference>
<dbReference type="GO" id="GO:0005737">
    <property type="term" value="C:cytoplasm"/>
    <property type="evidence" value="ECO:0007669"/>
    <property type="project" value="TreeGrafter"/>
</dbReference>
<dbReference type="InterPro" id="IPR013083">
    <property type="entry name" value="Znf_RING/FYVE/PHD"/>
</dbReference>
<accession>A0A5E4F3Q5</accession>
<evidence type="ECO:0000256" key="3">
    <source>
        <dbReference type="ARBA" id="ARBA00022723"/>
    </source>
</evidence>
<keyword evidence="3" id="KW-0479">Metal-binding</keyword>
<evidence type="ECO:0000259" key="7">
    <source>
        <dbReference type="PROSITE" id="PS50089"/>
    </source>
</evidence>
<dbReference type="GO" id="GO:0008270">
    <property type="term" value="F:zinc ion binding"/>
    <property type="evidence" value="ECO:0007669"/>
    <property type="project" value="UniProtKB-KW"/>
</dbReference>
<evidence type="ECO:0000256" key="1">
    <source>
        <dbReference type="ARBA" id="ARBA00000900"/>
    </source>
</evidence>
<dbReference type="PANTHER" id="PTHR15710">
    <property type="entry name" value="E3 UBIQUITIN-PROTEIN LIGASE PRAJA"/>
    <property type="match status" value="1"/>
</dbReference>
<evidence type="ECO:0000313" key="9">
    <source>
        <dbReference type="Proteomes" id="UP000327085"/>
    </source>
</evidence>
<proteinExistence type="predicted"/>
<feature type="domain" description="RING-type" evidence="7">
    <location>
        <begin position="221"/>
        <end position="268"/>
    </location>
</feature>
<protein>
    <recommendedName>
        <fullName evidence="2">RING-type E3 ubiquitin transferase</fullName>
        <ecNumber evidence="2">2.3.2.27</ecNumber>
    </recommendedName>
</protein>
<dbReference type="InterPro" id="IPR001841">
    <property type="entry name" value="Znf_RING"/>
</dbReference>
<keyword evidence="4 6" id="KW-0863">Zinc-finger</keyword>
<gene>
    <name evidence="8" type="ORF">ALMOND_2B014960</name>
</gene>
<dbReference type="Proteomes" id="UP000327085">
    <property type="component" value="Chromosome 1"/>
</dbReference>
<reference evidence="9" key="1">
    <citation type="journal article" date="2020" name="Plant J.">
        <title>Transposons played a major role in the diversification between the closely related almond and peach genomes: results from the almond genome sequence.</title>
        <authorList>
            <person name="Alioto T."/>
            <person name="Alexiou K.G."/>
            <person name="Bardil A."/>
            <person name="Barteri F."/>
            <person name="Castanera R."/>
            <person name="Cruz F."/>
            <person name="Dhingra A."/>
            <person name="Duval H."/>
            <person name="Fernandez I Marti A."/>
            <person name="Frias L."/>
            <person name="Galan B."/>
            <person name="Garcia J.L."/>
            <person name="Howad W."/>
            <person name="Gomez-Garrido J."/>
            <person name="Gut M."/>
            <person name="Julca I."/>
            <person name="Morata J."/>
            <person name="Puigdomenech P."/>
            <person name="Ribeca P."/>
            <person name="Rubio Cabetas M.J."/>
            <person name="Vlasova A."/>
            <person name="Wirthensohn M."/>
            <person name="Garcia-Mas J."/>
            <person name="Gabaldon T."/>
            <person name="Casacuberta J.M."/>
            <person name="Arus P."/>
        </authorList>
    </citation>
    <scope>NUCLEOTIDE SEQUENCE [LARGE SCALE GENOMIC DNA]</scope>
    <source>
        <strain evidence="9">cv. Texas</strain>
    </source>
</reference>
<dbReference type="PANTHER" id="PTHR15710:SF77">
    <property type="entry name" value="RING-H2 FINGER PROTEIN ATL21B"/>
    <property type="match status" value="1"/>
</dbReference>
<evidence type="ECO:0000256" key="2">
    <source>
        <dbReference type="ARBA" id="ARBA00012483"/>
    </source>
</evidence>
<evidence type="ECO:0000313" key="8">
    <source>
        <dbReference type="EMBL" id="VVA20438.1"/>
    </source>
</evidence>
<dbReference type="EMBL" id="CABIKO010000044">
    <property type="protein sequence ID" value="VVA20438.1"/>
    <property type="molecule type" value="Genomic_DNA"/>
</dbReference>
<sequence length="277" mass="31437">MEDFPVNAIHHERAHFSFTFEDITAELNNPNCVHNRNGSSVQPVKFHVKIVHDTQYKYVNCSLNRTETTIREYVERKERKCRFDMDKLKNFREAHGILSIMLALVGISRDNASNKYMVDQIIVQGLILGNKLSSMGRKVLGLCVYMRTEQVKSRCESCTQLLEIVMSSSNNEGMVPASDSAVETVLKRVRVGADDKEASCCEEEGRERKRRKVCVSESDSCTVCMEVFNGGSEVACMPCTHVFHDKCIRTWLHGSDKVTTARFADLKCQLLIEENLA</sequence>
<dbReference type="AlphaFoldDB" id="A0A5E4F3Q5"/>